<keyword evidence="10" id="KW-1185">Reference proteome</keyword>
<dbReference type="InterPro" id="IPR002492">
    <property type="entry name" value="Transposase_Tc1-like"/>
</dbReference>
<sequence length="398" mass="45719">MPAVTEANKIKAIYLKRSGDTIQRRRGSGRRRATALEEDEMLVNLVENRSFTTAAEAVRVTHFPASVRIAQRRLKQSGLRNQIAAKKMLLTPRHREARVGFALEYLARDQAFWNRVVFSDEKVFQSSRNDSIRVYPDAWYTLLINYNKNLCLSMSRHLAKVEEANGAMTKNQKSKVARRKRVSNFTEAEIEVLVSDVEQKRATLFGSLKGPKLTHFNRDVAWNTVLDCVNAVAPKANTFKPRGTKDRWGENEAPSPFDVHLKVVSFIGEESIECIIHGGIDTYREQEPLSTPNNPSLPPKVPLPKPIPKKKKRAAEPLRQSKWWKEAAFLMREIMSCVSKTIYGSKMSFLRNMLHEQQKFTVNLSSEIRDFKVQSVECFKKRTLETDDEIDGKRRKRI</sequence>
<dbReference type="GO" id="GO:0005634">
    <property type="term" value="C:nucleus"/>
    <property type="evidence" value="ECO:0007669"/>
    <property type="project" value="TreeGrafter"/>
</dbReference>
<comment type="function">
    <text evidence="5">Involved in transvection phenomena (= synapsis-dependent gene expression), where the synaptic pairing of chromosomes carrying genes with which zeste interacts influences the expression of these genes. Zeste binds to DNA and stimulates transcription from a nearby promoter.</text>
</comment>
<name>A0AA38IVJ6_9CUCU</name>
<evidence type="ECO:0000256" key="3">
    <source>
        <dbReference type="ARBA" id="ARBA00023015"/>
    </source>
</evidence>
<dbReference type="AlphaFoldDB" id="A0AA38IVJ6"/>
<evidence type="ECO:0000313" key="10">
    <source>
        <dbReference type="Proteomes" id="UP001168821"/>
    </source>
</evidence>
<comment type="subunit">
    <text evidence="1">Self-associates forming complexes of several hundred monomers.</text>
</comment>
<dbReference type="Pfam" id="PF01498">
    <property type="entry name" value="HTH_Tnp_Tc3_2"/>
    <property type="match status" value="1"/>
</dbReference>
<evidence type="ECO:0000256" key="4">
    <source>
        <dbReference type="ARBA" id="ARBA00023163"/>
    </source>
</evidence>
<feature type="domain" description="Transposase Tc1-like" evidence="7">
    <location>
        <begin position="41"/>
        <end position="106"/>
    </location>
</feature>
<evidence type="ECO:0000259" key="7">
    <source>
        <dbReference type="Pfam" id="PF01498"/>
    </source>
</evidence>
<feature type="domain" description="Myb/SANT-like DNA-binding" evidence="8">
    <location>
        <begin position="181"/>
        <end position="239"/>
    </location>
</feature>
<evidence type="ECO:0000256" key="5">
    <source>
        <dbReference type="ARBA" id="ARBA00025466"/>
    </source>
</evidence>
<dbReference type="Gene3D" id="3.30.420.10">
    <property type="entry name" value="Ribonuclease H-like superfamily/Ribonuclease H"/>
    <property type="match status" value="1"/>
</dbReference>
<organism evidence="9 10">
    <name type="scientific">Zophobas morio</name>
    <dbReference type="NCBI Taxonomy" id="2755281"/>
    <lineage>
        <taxon>Eukaryota</taxon>
        <taxon>Metazoa</taxon>
        <taxon>Ecdysozoa</taxon>
        <taxon>Arthropoda</taxon>
        <taxon>Hexapoda</taxon>
        <taxon>Insecta</taxon>
        <taxon>Pterygota</taxon>
        <taxon>Neoptera</taxon>
        <taxon>Endopterygota</taxon>
        <taxon>Coleoptera</taxon>
        <taxon>Polyphaga</taxon>
        <taxon>Cucujiformia</taxon>
        <taxon>Tenebrionidae</taxon>
        <taxon>Zophobas</taxon>
    </lineage>
</organism>
<evidence type="ECO:0000256" key="6">
    <source>
        <dbReference type="SAM" id="MobiDB-lite"/>
    </source>
</evidence>
<dbReference type="Proteomes" id="UP001168821">
    <property type="component" value="Unassembled WGS sequence"/>
</dbReference>
<dbReference type="GO" id="GO:0015074">
    <property type="term" value="P:DNA integration"/>
    <property type="evidence" value="ECO:0007669"/>
    <property type="project" value="InterPro"/>
</dbReference>
<dbReference type="Pfam" id="PF13873">
    <property type="entry name" value="Myb_DNA-bind_5"/>
    <property type="match status" value="1"/>
</dbReference>
<evidence type="ECO:0000256" key="1">
    <source>
        <dbReference type="ARBA" id="ARBA00011764"/>
    </source>
</evidence>
<keyword evidence="4" id="KW-0804">Transcription</keyword>
<feature type="region of interest" description="Disordered" evidence="6">
    <location>
        <begin position="285"/>
        <end position="315"/>
    </location>
</feature>
<evidence type="ECO:0000256" key="2">
    <source>
        <dbReference type="ARBA" id="ARBA00016807"/>
    </source>
</evidence>
<keyword evidence="3" id="KW-0805">Transcription regulation</keyword>
<dbReference type="GO" id="GO:0003677">
    <property type="term" value="F:DNA binding"/>
    <property type="evidence" value="ECO:0007669"/>
    <property type="project" value="InterPro"/>
</dbReference>
<accession>A0AA38IVJ6</accession>
<dbReference type="InterPro" id="IPR028002">
    <property type="entry name" value="Myb_DNA-bind_5"/>
</dbReference>
<dbReference type="GO" id="GO:0006313">
    <property type="term" value="P:DNA transposition"/>
    <property type="evidence" value="ECO:0007669"/>
    <property type="project" value="InterPro"/>
</dbReference>
<evidence type="ECO:0000313" key="9">
    <source>
        <dbReference type="EMBL" id="KAJ3661684.1"/>
    </source>
</evidence>
<protein>
    <recommendedName>
        <fullName evidence="2">Regulatory protein zeste</fullName>
    </recommendedName>
</protein>
<comment type="caution">
    <text evidence="9">The sequence shown here is derived from an EMBL/GenBank/DDBJ whole genome shotgun (WGS) entry which is preliminary data.</text>
</comment>
<gene>
    <name evidence="9" type="ORF">Zmor_006071</name>
</gene>
<evidence type="ECO:0000259" key="8">
    <source>
        <dbReference type="Pfam" id="PF13873"/>
    </source>
</evidence>
<dbReference type="PANTHER" id="PTHR23098">
    <property type="entry name" value="AGAP001331-PA-RELATED"/>
    <property type="match status" value="1"/>
</dbReference>
<dbReference type="InterPro" id="IPR036397">
    <property type="entry name" value="RNaseH_sf"/>
</dbReference>
<dbReference type="PANTHER" id="PTHR23098:SF16">
    <property type="entry name" value="REGULATORY PROTEIN ZESTE"/>
    <property type="match status" value="1"/>
</dbReference>
<reference evidence="9" key="1">
    <citation type="journal article" date="2023" name="G3 (Bethesda)">
        <title>Whole genome assemblies of Zophobas morio and Tenebrio molitor.</title>
        <authorList>
            <person name="Kaur S."/>
            <person name="Stinson S.A."/>
            <person name="diCenzo G.C."/>
        </authorList>
    </citation>
    <scope>NUCLEOTIDE SEQUENCE</scope>
    <source>
        <strain evidence="9">QUZm001</strain>
    </source>
</reference>
<dbReference type="EMBL" id="JALNTZ010000002">
    <property type="protein sequence ID" value="KAJ3661684.1"/>
    <property type="molecule type" value="Genomic_DNA"/>
</dbReference>
<proteinExistence type="predicted"/>
<feature type="compositionally biased region" description="Pro residues" evidence="6">
    <location>
        <begin position="295"/>
        <end position="306"/>
    </location>
</feature>